<protein>
    <recommendedName>
        <fullName evidence="14">Transmembrane protein 43 homolog</fullName>
    </recommendedName>
</protein>
<evidence type="ECO:0000313" key="12">
    <source>
        <dbReference type="EMBL" id="KAB0798694.1"/>
    </source>
</evidence>
<dbReference type="PANTHER" id="PTHR13416">
    <property type="match status" value="1"/>
</dbReference>
<dbReference type="GO" id="GO:0006629">
    <property type="term" value="P:lipid metabolic process"/>
    <property type="evidence" value="ECO:0007669"/>
    <property type="project" value="TreeGrafter"/>
</dbReference>
<comment type="similarity">
    <text evidence="4">Belongs to the TMEM43 family.</text>
</comment>
<dbReference type="InterPro" id="IPR012430">
    <property type="entry name" value="TMEM43_fam"/>
</dbReference>
<evidence type="ECO:0000256" key="3">
    <source>
        <dbReference type="ARBA" id="ARBA00004586"/>
    </source>
</evidence>
<evidence type="ECO:0000256" key="6">
    <source>
        <dbReference type="ARBA" id="ARBA00022824"/>
    </source>
</evidence>
<comment type="subcellular location">
    <subcellularLocation>
        <location evidence="1">Endomembrane system</location>
        <topology evidence="1">Multi-pass membrane protein</topology>
    </subcellularLocation>
    <subcellularLocation>
        <location evidence="3">Endoplasmic reticulum membrane</location>
    </subcellularLocation>
    <subcellularLocation>
        <location evidence="2">Nucleus envelope</location>
    </subcellularLocation>
</comment>
<evidence type="ECO:0000256" key="10">
    <source>
        <dbReference type="SAM" id="Phobius"/>
    </source>
</evidence>
<organism evidence="11">
    <name type="scientific">Photinus pyralis</name>
    <name type="common">Common eastern firefly</name>
    <name type="synonym">Lampyris pyralis</name>
    <dbReference type="NCBI Taxonomy" id="7054"/>
    <lineage>
        <taxon>Eukaryota</taxon>
        <taxon>Metazoa</taxon>
        <taxon>Ecdysozoa</taxon>
        <taxon>Arthropoda</taxon>
        <taxon>Hexapoda</taxon>
        <taxon>Insecta</taxon>
        <taxon>Pterygota</taxon>
        <taxon>Neoptera</taxon>
        <taxon>Endopterygota</taxon>
        <taxon>Coleoptera</taxon>
        <taxon>Polyphaga</taxon>
        <taxon>Elateriformia</taxon>
        <taxon>Elateroidea</taxon>
        <taxon>Lampyridae</taxon>
        <taxon>Lampyrinae</taxon>
        <taxon>Photinus</taxon>
    </lineage>
</organism>
<reference evidence="12" key="3">
    <citation type="submission" date="2019-08" db="EMBL/GenBank/DDBJ databases">
        <authorList>
            <consortium name="Photinus pyralis genome working group"/>
            <person name="Fallon T.R."/>
            <person name="Sander Lower S.E."/>
            <person name="Weng J.-K."/>
        </authorList>
    </citation>
    <scope>NUCLEOTIDE SEQUENCE</scope>
    <source>
        <strain evidence="12">1611_PpyrPB1</strain>
        <tissue evidence="12">Whole body</tissue>
    </source>
</reference>
<sequence>MEVSFTEEFKKSWLTSIIGFLLLVAGILVLTWNEGRAVHHAHSLDEAFNNVIALNPYDRLKPEYEGRLVHISGPLLVEEPLTEPDYGISIQSVKLKRRVQMYQWVEDRVRHDYAQVSMPQDADNVDYYYLTEWRDKLVDSRSFYIRHGHENPTEIPLKSVVHVSPSVRIGQHTLGSELKEKFTNYIEVSGDERPERRDIKLHLGLYYHCNDVWNPEVGDVRVQFYYAGISGEVVSVVGKQENGVLVPYTTTRNHQVLLVRQGALTISQMFNEEKTDAYYETWKFRATGLFVLYAAFVCLGRLLKVSACQFSSLRSILPQEITSSTYLTLAMSISLFVIAIAWFVYRPWVGAALVMAAVSPFVYCVMGLYSVAEHQSIN</sequence>
<evidence type="ECO:0000256" key="9">
    <source>
        <dbReference type="ARBA" id="ARBA00023242"/>
    </source>
</evidence>
<keyword evidence="6" id="KW-0256">Endoplasmic reticulum</keyword>
<dbReference type="AlphaFoldDB" id="A0A1Y1KJJ7"/>
<dbReference type="EMBL" id="GEZM01086306">
    <property type="protein sequence ID" value="JAV59566.1"/>
    <property type="molecule type" value="Transcribed_RNA"/>
</dbReference>
<evidence type="ECO:0000313" key="11">
    <source>
        <dbReference type="EMBL" id="JAV59566.1"/>
    </source>
</evidence>
<evidence type="ECO:0000256" key="4">
    <source>
        <dbReference type="ARBA" id="ARBA00006627"/>
    </source>
</evidence>
<feature type="transmembrane region" description="Helical" evidence="10">
    <location>
        <begin position="351"/>
        <end position="372"/>
    </location>
</feature>
<gene>
    <name evidence="12" type="ORF">PPYR_09687</name>
</gene>
<dbReference type="EMBL" id="VVIM01000006">
    <property type="protein sequence ID" value="KAB0798694.1"/>
    <property type="molecule type" value="Genomic_DNA"/>
</dbReference>
<dbReference type="PANTHER" id="PTHR13416:SF2">
    <property type="entry name" value="TRANSMEMBRANE PROTEIN 43"/>
    <property type="match status" value="1"/>
</dbReference>
<evidence type="ECO:0000313" key="13">
    <source>
        <dbReference type="Proteomes" id="UP000327044"/>
    </source>
</evidence>
<proteinExistence type="inferred from homology"/>
<accession>A0A1Y1KJJ7</accession>
<feature type="transmembrane region" description="Helical" evidence="10">
    <location>
        <begin position="324"/>
        <end position="345"/>
    </location>
</feature>
<reference evidence="12 13" key="2">
    <citation type="journal article" date="2018" name="Elife">
        <title>Firefly genomes illuminate parallel origins of bioluminescence in beetles.</title>
        <authorList>
            <person name="Fallon T.R."/>
            <person name="Lower S.E."/>
            <person name="Chang C.H."/>
            <person name="Bessho-Uehara M."/>
            <person name="Martin G.J."/>
            <person name="Bewick A.J."/>
            <person name="Behringer M."/>
            <person name="Debat H.J."/>
            <person name="Wong I."/>
            <person name="Day J.C."/>
            <person name="Suvorov A."/>
            <person name="Silva C.J."/>
            <person name="Stanger-Hall K.F."/>
            <person name="Hall D.W."/>
            <person name="Schmitz R.J."/>
            <person name="Nelson D.R."/>
            <person name="Lewis S.M."/>
            <person name="Shigenobu S."/>
            <person name="Bybee S.M."/>
            <person name="Larracuente A.M."/>
            <person name="Oba Y."/>
            <person name="Weng J.K."/>
        </authorList>
    </citation>
    <scope>NUCLEOTIDE SEQUENCE [LARGE SCALE GENOMIC DNA]</scope>
    <source>
        <strain evidence="12">1611_PpyrPB1</strain>
        <tissue evidence="12">Whole body</tissue>
    </source>
</reference>
<dbReference type="Pfam" id="PF07787">
    <property type="entry name" value="TMEM43"/>
    <property type="match status" value="1"/>
</dbReference>
<dbReference type="InParanoid" id="A0A1Y1KJJ7"/>
<dbReference type="OrthoDB" id="410725at2759"/>
<name>A0A1Y1KJJ7_PHOPY</name>
<keyword evidence="7 10" id="KW-1133">Transmembrane helix</keyword>
<dbReference type="Proteomes" id="UP000327044">
    <property type="component" value="Unassembled WGS sequence"/>
</dbReference>
<keyword evidence="5 10" id="KW-0812">Transmembrane</keyword>
<dbReference type="FunCoup" id="A0A1Y1KJJ7">
    <property type="interactions" value="999"/>
</dbReference>
<evidence type="ECO:0000256" key="1">
    <source>
        <dbReference type="ARBA" id="ARBA00004127"/>
    </source>
</evidence>
<evidence type="ECO:0000256" key="7">
    <source>
        <dbReference type="ARBA" id="ARBA00022989"/>
    </source>
</evidence>
<reference evidence="11" key="1">
    <citation type="journal article" date="2016" name="Sci. Rep.">
        <title>Molecular characterization of firefly nuptial gifts: a multi-omics approach sheds light on postcopulatory sexual selection.</title>
        <authorList>
            <person name="Al-Wathiqui N."/>
            <person name="Fallon T.R."/>
            <person name="South A."/>
            <person name="Weng J.K."/>
            <person name="Lewis S.M."/>
        </authorList>
    </citation>
    <scope>NUCLEOTIDE SEQUENCE</scope>
</reference>
<keyword evidence="9" id="KW-0539">Nucleus</keyword>
<evidence type="ECO:0008006" key="14">
    <source>
        <dbReference type="Google" id="ProtNLM"/>
    </source>
</evidence>
<dbReference type="GO" id="GO:0005789">
    <property type="term" value="C:endoplasmic reticulum membrane"/>
    <property type="evidence" value="ECO:0007669"/>
    <property type="project" value="UniProtKB-SubCell"/>
</dbReference>
<evidence type="ECO:0000256" key="5">
    <source>
        <dbReference type="ARBA" id="ARBA00022692"/>
    </source>
</evidence>
<feature type="transmembrane region" description="Helical" evidence="10">
    <location>
        <begin position="284"/>
        <end position="303"/>
    </location>
</feature>
<dbReference type="GO" id="GO:0071763">
    <property type="term" value="P:nuclear membrane organization"/>
    <property type="evidence" value="ECO:0007669"/>
    <property type="project" value="TreeGrafter"/>
</dbReference>
<evidence type="ECO:0000256" key="2">
    <source>
        <dbReference type="ARBA" id="ARBA00004259"/>
    </source>
</evidence>
<dbReference type="GO" id="GO:0005637">
    <property type="term" value="C:nuclear inner membrane"/>
    <property type="evidence" value="ECO:0007669"/>
    <property type="project" value="TreeGrafter"/>
</dbReference>
<keyword evidence="13" id="KW-1185">Reference proteome</keyword>
<keyword evidence="8 10" id="KW-0472">Membrane</keyword>
<feature type="transmembrane region" description="Helical" evidence="10">
    <location>
        <begin position="12"/>
        <end position="32"/>
    </location>
</feature>
<evidence type="ECO:0000256" key="8">
    <source>
        <dbReference type="ARBA" id="ARBA00023136"/>
    </source>
</evidence>